<evidence type="ECO:0000256" key="3">
    <source>
        <dbReference type="ARBA" id="ARBA00023125"/>
    </source>
</evidence>
<evidence type="ECO:0000256" key="1">
    <source>
        <dbReference type="ARBA" id="ARBA00004123"/>
    </source>
</evidence>
<evidence type="ECO:0000313" key="6">
    <source>
        <dbReference type="EMBL" id="KAK6124209.1"/>
    </source>
</evidence>
<evidence type="ECO:0000256" key="5">
    <source>
        <dbReference type="ARBA" id="ARBA00023242"/>
    </source>
</evidence>
<evidence type="ECO:0000256" key="2">
    <source>
        <dbReference type="ARBA" id="ARBA00023015"/>
    </source>
</evidence>
<dbReference type="Proteomes" id="UP001318860">
    <property type="component" value="Unassembled WGS sequence"/>
</dbReference>
<proteinExistence type="predicted"/>
<evidence type="ECO:0000256" key="4">
    <source>
        <dbReference type="ARBA" id="ARBA00023163"/>
    </source>
</evidence>
<dbReference type="PANTHER" id="PTHR31541:SF25">
    <property type="entry name" value="GAMMA-GLIADIN B"/>
    <property type="match status" value="1"/>
</dbReference>
<keyword evidence="7" id="KW-1185">Reference proteome</keyword>
<comment type="subcellular location">
    <subcellularLocation>
        <location evidence="1">Nucleus</location>
    </subcellularLocation>
</comment>
<evidence type="ECO:0008006" key="8">
    <source>
        <dbReference type="Google" id="ProtNLM"/>
    </source>
</evidence>
<dbReference type="PANTHER" id="PTHR31541">
    <property type="entry name" value="B3 DOMAIN PLANT PROTEIN-RELATED"/>
    <property type="match status" value="1"/>
</dbReference>
<name>A0ABR0UNG2_REHGL</name>
<organism evidence="6 7">
    <name type="scientific">Rehmannia glutinosa</name>
    <name type="common">Chinese foxglove</name>
    <dbReference type="NCBI Taxonomy" id="99300"/>
    <lineage>
        <taxon>Eukaryota</taxon>
        <taxon>Viridiplantae</taxon>
        <taxon>Streptophyta</taxon>
        <taxon>Embryophyta</taxon>
        <taxon>Tracheophyta</taxon>
        <taxon>Spermatophyta</taxon>
        <taxon>Magnoliopsida</taxon>
        <taxon>eudicotyledons</taxon>
        <taxon>Gunneridae</taxon>
        <taxon>Pentapetalae</taxon>
        <taxon>asterids</taxon>
        <taxon>lamiids</taxon>
        <taxon>Lamiales</taxon>
        <taxon>Orobanchaceae</taxon>
        <taxon>Rehmannieae</taxon>
        <taxon>Rehmannia</taxon>
    </lineage>
</organism>
<dbReference type="Pfam" id="PF03754">
    <property type="entry name" value="At2g31720-like"/>
    <property type="match status" value="1"/>
</dbReference>
<dbReference type="Gene3D" id="2.40.330.10">
    <property type="entry name" value="DNA-binding pseudobarrel domain"/>
    <property type="match status" value="1"/>
</dbReference>
<keyword evidence="3" id="KW-0238">DNA-binding</keyword>
<dbReference type="InterPro" id="IPR005508">
    <property type="entry name" value="At2g31720-like"/>
</dbReference>
<keyword evidence="5" id="KW-0539">Nucleus</keyword>
<dbReference type="SUPFAM" id="SSF101936">
    <property type="entry name" value="DNA-binding pseudobarrel domain"/>
    <property type="match status" value="1"/>
</dbReference>
<keyword evidence="4" id="KW-0804">Transcription</keyword>
<reference evidence="6 7" key="1">
    <citation type="journal article" date="2021" name="Comput. Struct. Biotechnol. J.">
        <title>De novo genome assembly of the potent medicinal plant Rehmannia glutinosa using nanopore technology.</title>
        <authorList>
            <person name="Ma L."/>
            <person name="Dong C."/>
            <person name="Song C."/>
            <person name="Wang X."/>
            <person name="Zheng X."/>
            <person name="Niu Y."/>
            <person name="Chen S."/>
            <person name="Feng W."/>
        </authorList>
    </citation>
    <scope>NUCLEOTIDE SEQUENCE [LARGE SCALE GENOMIC DNA]</scope>
    <source>
        <strain evidence="6">DH-2019</strain>
    </source>
</reference>
<dbReference type="EMBL" id="JABTTQ020002413">
    <property type="protein sequence ID" value="KAK6124209.1"/>
    <property type="molecule type" value="Genomic_DNA"/>
</dbReference>
<accession>A0ABR0UNG2</accession>
<gene>
    <name evidence="6" type="ORF">DH2020_042045</name>
</gene>
<comment type="caution">
    <text evidence="6">The sequence shown here is derived from an EMBL/GenBank/DDBJ whole genome shotgun (WGS) entry which is preliminary data.</text>
</comment>
<protein>
    <recommendedName>
        <fullName evidence="8">B3 domain-containing protein</fullName>
    </recommendedName>
</protein>
<keyword evidence="2" id="KW-0805">Transcription regulation</keyword>
<dbReference type="InterPro" id="IPR015300">
    <property type="entry name" value="DNA-bd_pseudobarrel_sf"/>
</dbReference>
<sequence>MEIFDGANAARSVFLYRKKLLESDVRQDHNRLFIRKSEELMYFLNEEELISLSFINKGVDFIVVDNHTPSKFYKLRLKKWATVKMLILTKDWNKLVLDNRVQKGDWVELSGYRQNGQPHLVVKFSKSESTAAQDILGSSSTSQVPVFHQ</sequence>
<evidence type="ECO:0000313" key="7">
    <source>
        <dbReference type="Proteomes" id="UP001318860"/>
    </source>
</evidence>